<dbReference type="OrthoDB" id="3189808at2"/>
<gene>
    <name evidence="3" type="ORF">EV192_107364</name>
</gene>
<feature type="domain" description="HTH marR-type" evidence="2">
    <location>
        <begin position="18"/>
        <end position="61"/>
    </location>
</feature>
<evidence type="ECO:0000259" key="2">
    <source>
        <dbReference type="Pfam" id="PF12802"/>
    </source>
</evidence>
<protein>
    <submittedName>
        <fullName evidence="3">Putative NBD/HSP70 family sugar kinase</fullName>
    </submittedName>
</protein>
<sequence length="399" mass="41076">MLSGAVTGSLVRELNLQAVYLAVRQLHPVSRAELARRLGTSKPTIGRSIDALLAAGLIRAADATGYGATFFEPCPEAGAVLGLDVGSRYLRGVIADLDGNERARADVRLASNHGPDVVADAVRLKEKLTTEAEVDTVDMAVVGIGGVIDPRTGQVRVANQHELNGFAAGAEFRTALGVPVTVENDVNLAALGEGRRGAGVGLRDFAFLAVGSGVGAGLVLGGEVHRGHHGAAGEIDYVRPGHEFEPASPAADAFLAYAEKLVAQFAKPRARSDPDRLAQAMGTSLRSPLTTEAIMAAARDGDGFGLSLVDLEADRIARYASTLTQVVDLELVVLGGGLGLNGDLLLDPVRAALAALVPYPPGVEVSQLGADATLVGAIMLALQEVLDDLVPTRVAAAGG</sequence>
<reference evidence="3 4" key="1">
    <citation type="submission" date="2019-03" db="EMBL/GenBank/DDBJ databases">
        <title>Genomic Encyclopedia of Type Strains, Phase IV (KMG-IV): sequencing the most valuable type-strain genomes for metagenomic binning, comparative biology and taxonomic classification.</title>
        <authorList>
            <person name="Goeker M."/>
        </authorList>
    </citation>
    <scope>NUCLEOTIDE SEQUENCE [LARGE SCALE GENOMIC DNA]</scope>
    <source>
        <strain evidence="3 4">DSM 45934</strain>
    </source>
</reference>
<keyword evidence="3" id="KW-0418">Kinase</keyword>
<organism evidence="3 4">
    <name type="scientific">Actinocrispum wychmicini</name>
    <dbReference type="NCBI Taxonomy" id="1213861"/>
    <lineage>
        <taxon>Bacteria</taxon>
        <taxon>Bacillati</taxon>
        <taxon>Actinomycetota</taxon>
        <taxon>Actinomycetes</taxon>
        <taxon>Pseudonocardiales</taxon>
        <taxon>Pseudonocardiaceae</taxon>
        <taxon>Actinocrispum</taxon>
    </lineage>
</organism>
<evidence type="ECO:0000313" key="3">
    <source>
        <dbReference type="EMBL" id="TCO55941.1"/>
    </source>
</evidence>
<dbReference type="InterPro" id="IPR036388">
    <property type="entry name" value="WH-like_DNA-bd_sf"/>
</dbReference>
<dbReference type="GO" id="GO:0016301">
    <property type="term" value="F:kinase activity"/>
    <property type="evidence" value="ECO:0007669"/>
    <property type="project" value="UniProtKB-KW"/>
</dbReference>
<dbReference type="InterPro" id="IPR043129">
    <property type="entry name" value="ATPase_NBD"/>
</dbReference>
<comment type="similarity">
    <text evidence="1">Belongs to the ROK (NagC/XylR) family.</text>
</comment>
<proteinExistence type="inferred from homology"/>
<dbReference type="PANTHER" id="PTHR18964:SF149">
    <property type="entry name" value="BIFUNCTIONAL UDP-N-ACETYLGLUCOSAMINE 2-EPIMERASE_N-ACETYLMANNOSAMINE KINASE"/>
    <property type="match status" value="1"/>
</dbReference>
<dbReference type="PANTHER" id="PTHR18964">
    <property type="entry name" value="ROK (REPRESSOR, ORF, KINASE) FAMILY"/>
    <property type="match status" value="1"/>
</dbReference>
<comment type="caution">
    <text evidence="3">The sequence shown here is derived from an EMBL/GenBank/DDBJ whole genome shotgun (WGS) entry which is preliminary data.</text>
</comment>
<dbReference type="EMBL" id="SLWS01000007">
    <property type="protein sequence ID" value="TCO55941.1"/>
    <property type="molecule type" value="Genomic_DNA"/>
</dbReference>
<dbReference type="InterPro" id="IPR036390">
    <property type="entry name" value="WH_DNA-bd_sf"/>
</dbReference>
<name>A0A4R2J9F5_9PSEU</name>
<dbReference type="Pfam" id="PF00480">
    <property type="entry name" value="ROK"/>
    <property type="match status" value="1"/>
</dbReference>
<dbReference type="SUPFAM" id="SSF53067">
    <property type="entry name" value="Actin-like ATPase domain"/>
    <property type="match status" value="1"/>
</dbReference>
<dbReference type="GO" id="GO:0003700">
    <property type="term" value="F:DNA-binding transcription factor activity"/>
    <property type="evidence" value="ECO:0007669"/>
    <property type="project" value="InterPro"/>
</dbReference>
<dbReference type="SUPFAM" id="SSF46785">
    <property type="entry name" value="Winged helix' DNA-binding domain"/>
    <property type="match status" value="1"/>
</dbReference>
<dbReference type="Gene3D" id="1.10.10.10">
    <property type="entry name" value="Winged helix-like DNA-binding domain superfamily/Winged helix DNA-binding domain"/>
    <property type="match status" value="1"/>
</dbReference>
<dbReference type="InterPro" id="IPR000600">
    <property type="entry name" value="ROK"/>
</dbReference>
<keyword evidence="3" id="KW-0808">Transferase</keyword>
<dbReference type="Proteomes" id="UP000295680">
    <property type="component" value="Unassembled WGS sequence"/>
</dbReference>
<evidence type="ECO:0000256" key="1">
    <source>
        <dbReference type="ARBA" id="ARBA00006479"/>
    </source>
</evidence>
<accession>A0A4R2J9F5</accession>
<dbReference type="AlphaFoldDB" id="A0A4R2J9F5"/>
<keyword evidence="4" id="KW-1185">Reference proteome</keyword>
<dbReference type="CDD" id="cd23763">
    <property type="entry name" value="ASKHA_ATPase_ROK"/>
    <property type="match status" value="1"/>
</dbReference>
<dbReference type="InterPro" id="IPR000835">
    <property type="entry name" value="HTH_MarR-typ"/>
</dbReference>
<dbReference type="Pfam" id="PF12802">
    <property type="entry name" value="MarR_2"/>
    <property type="match status" value="1"/>
</dbReference>
<dbReference type="RefSeq" id="WP_132122135.1">
    <property type="nucleotide sequence ID" value="NZ_SLWS01000007.1"/>
</dbReference>
<dbReference type="Gene3D" id="3.30.420.40">
    <property type="match status" value="2"/>
</dbReference>
<evidence type="ECO:0000313" key="4">
    <source>
        <dbReference type="Proteomes" id="UP000295680"/>
    </source>
</evidence>